<dbReference type="GO" id="GO:0003677">
    <property type="term" value="F:DNA binding"/>
    <property type="evidence" value="ECO:0007669"/>
    <property type="project" value="TreeGrafter"/>
</dbReference>
<evidence type="ECO:0000256" key="6">
    <source>
        <dbReference type="RuleBase" id="RU000416"/>
    </source>
</evidence>
<dbReference type="Proteomes" id="UP000180235">
    <property type="component" value="Chromosome"/>
</dbReference>
<proteinExistence type="inferred from homology"/>
<dbReference type="Gene3D" id="3.40.50.150">
    <property type="entry name" value="Vaccinia Virus protein VP39"/>
    <property type="match status" value="1"/>
</dbReference>
<dbReference type="InterPro" id="IPR029063">
    <property type="entry name" value="SAM-dependent_MTases_sf"/>
</dbReference>
<reference evidence="8 9" key="1">
    <citation type="submission" date="2016-10" db="EMBL/GenBank/DDBJ databases">
        <title>Description of Gloeomargarita lithophora gen. nov., sp. nov., a thylakoid-bearing basal-branching cyanobacterium with intracellular carbonates, and proposal for Gloeomargaritales ord. nov.</title>
        <authorList>
            <person name="Moreira D."/>
            <person name="Tavera R."/>
            <person name="Benzerara K."/>
            <person name="Skouri-Panet F."/>
            <person name="Couradeau E."/>
            <person name="Gerard E."/>
            <person name="Loussert C."/>
            <person name="Novelo E."/>
            <person name="Zivanovic Y."/>
            <person name="Lopez-Garcia P."/>
        </authorList>
    </citation>
    <scope>NUCLEOTIDE SEQUENCE [LARGE SCALE GENOMIC DNA]</scope>
    <source>
        <strain evidence="8 9">D10</strain>
    </source>
</reference>
<keyword evidence="3 5" id="KW-0949">S-adenosyl-L-methionine</keyword>
<accession>A0A1J0A9C6</accession>
<keyword evidence="4" id="KW-0680">Restriction system</keyword>
<dbReference type="InterPro" id="IPR001525">
    <property type="entry name" value="C5_MeTfrase"/>
</dbReference>
<protein>
    <recommendedName>
        <fullName evidence="7">Cytosine-specific methyltransferase</fullName>
        <ecNumber evidence="7">2.1.1.37</ecNumber>
    </recommendedName>
</protein>
<evidence type="ECO:0000256" key="2">
    <source>
        <dbReference type="ARBA" id="ARBA00022679"/>
    </source>
</evidence>
<dbReference type="NCBIfam" id="TIGR00675">
    <property type="entry name" value="dcm"/>
    <property type="match status" value="1"/>
</dbReference>
<evidence type="ECO:0000256" key="4">
    <source>
        <dbReference type="ARBA" id="ARBA00022747"/>
    </source>
</evidence>
<evidence type="ECO:0000256" key="1">
    <source>
        <dbReference type="ARBA" id="ARBA00022603"/>
    </source>
</evidence>
<keyword evidence="1 5" id="KW-0489">Methyltransferase</keyword>
<keyword evidence="9" id="KW-1185">Reference proteome</keyword>
<dbReference type="PRINTS" id="PR00105">
    <property type="entry name" value="C5METTRFRASE"/>
</dbReference>
<dbReference type="EMBL" id="CP017675">
    <property type="protein sequence ID" value="APB32519.1"/>
    <property type="molecule type" value="Genomic_DNA"/>
</dbReference>
<gene>
    <name evidence="8" type="primary">dcm-1</name>
    <name evidence="8" type="ORF">GlitD10_0218</name>
</gene>
<name>A0A1J0A9C6_9CYAN</name>
<dbReference type="InterPro" id="IPR018117">
    <property type="entry name" value="C5_DNA_meth_AS"/>
</dbReference>
<dbReference type="Gene3D" id="3.90.120.10">
    <property type="entry name" value="DNA Methylase, subunit A, domain 2"/>
    <property type="match status" value="1"/>
</dbReference>
<dbReference type="STRING" id="1188229.GlitD10_0218"/>
<dbReference type="PROSITE" id="PS00094">
    <property type="entry name" value="C5_MTASE_1"/>
    <property type="match status" value="1"/>
</dbReference>
<dbReference type="KEGG" id="glt:GlitD10_0218"/>
<organism evidence="8 9">
    <name type="scientific">Gloeomargarita lithophora Alchichica-D10</name>
    <dbReference type="NCBI Taxonomy" id="1188229"/>
    <lineage>
        <taxon>Bacteria</taxon>
        <taxon>Bacillati</taxon>
        <taxon>Cyanobacteriota</taxon>
        <taxon>Cyanophyceae</taxon>
        <taxon>Gloeomargaritales</taxon>
        <taxon>Gloeomargaritaceae</taxon>
        <taxon>Gloeomargarita</taxon>
    </lineage>
</organism>
<comment type="catalytic activity">
    <reaction evidence="7">
        <text>a 2'-deoxycytidine in DNA + S-adenosyl-L-methionine = a 5-methyl-2'-deoxycytidine in DNA + S-adenosyl-L-homocysteine + H(+)</text>
        <dbReference type="Rhea" id="RHEA:13681"/>
        <dbReference type="Rhea" id="RHEA-COMP:11369"/>
        <dbReference type="Rhea" id="RHEA-COMP:11370"/>
        <dbReference type="ChEBI" id="CHEBI:15378"/>
        <dbReference type="ChEBI" id="CHEBI:57856"/>
        <dbReference type="ChEBI" id="CHEBI:59789"/>
        <dbReference type="ChEBI" id="CHEBI:85452"/>
        <dbReference type="ChEBI" id="CHEBI:85454"/>
        <dbReference type="EC" id="2.1.1.37"/>
    </reaction>
</comment>
<dbReference type="PROSITE" id="PS51679">
    <property type="entry name" value="SAM_MT_C5"/>
    <property type="match status" value="1"/>
</dbReference>
<dbReference type="PANTHER" id="PTHR10629:SF52">
    <property type="entry name" value="DNA (CYTOSINE-5)-METHYLTRANSFERASE 1"/>
    <property type="match status" value="1"/>
</dbReference>
<evidence type="ECO:0000256" key="5">
    <source>
        <dbReference type="PROSITE-ProRule" id="PRU01016"/>
    </source>
</evidence>
<dbReference type="EC" id="2.1.1.37" evidence="7"/>
<dbReference type="Pfam" id="PF00145">
    <property type="entry name" value="DNA_methylase"/>
    <property type="match status" value="1"/>
</dbReference>
<dbReference type="PANTHER" id="PTHR10629">
    <property type="entry name" value="CYTOSINE-SPECIFIC METHYLTRANSFERASE"/>
    <property type="match status" value="1"/>
</dbReference>
<evidence type="ECO:0000313" key="9">
    <source>
        <dbReference type="Proteomes" id="UP000180235"/>
    </source>
</evidence>
<dbReference type="GO" id="GO:0003886">
    <property type="term" value="F:DNA (cytosine-5-)-methyltransferase activity"/>
    <property type="evidence" value="ECO:0007669"/>
    <property type="project" value="UniProtKB-EC"/>
</dbReference>
<evidence type="ECO:0000256" key="7">
    <source>
        <dbReference type="RuleBase" id="RU000417"/>
    </source>
</evidence>
<dbReference type="GO" id="GO:0032259">
    <property type="term" value="P:methylation"/>
    <property type="evidence" value="ECO:0007669"/>
    <property type="project" value="UniProtKB-KW"/>
</dbReference>
<dbReference type="AlphaFoldDB" id="A0A1J0A9C6"/>
<dbReference type="GO" id="GO:0009307">
    <property type="term" value="P:DNA restriction-modification system"/>
    <property type="evidence" value="ECO:0007669"/>
    <property type="project" value="UniProtKB-KW"/>
</dbReference>
<dbReference type="REBASE" id="166416">
    <property type="entry name" value="M.GliD10ORF218P"/>
</dbReference>
<sequence>MKIFRLGEMFSGPGGMGLGAKLASMTWEPLGWQIHHEWAIDNDAASCATYIQNLCPTEPHKVICADVQCLDMKALSKINAFAFGFPCNDFSLVGEKRGINGQFGALYQYGIHVLNQFEPDWFIAENVGGLQSANQGQTFRKILEDLQQAGSGYQLTAHLYNFADYGVPQMRQRIIIVGIKTCLNLKFLVPAPTHLNQHITARQALENPPILPGITNQEITKQSPSVVARLKHIRPGENAWTANIPPELRLNVKGATMSQIYKRLEPDKPAYTITGSGGGGTHVYHWQEHRALTNRERARLQTFPDDFTFYGSKESVRRQIGMAVPPLAAKVIIEAILKTFAGIAYSAITPKWQMAQASITGYKQLRLLEKRGIYVI</sequence>
<dbReference type="OrthoDB" id="9813719at2"/>
<evidence type="ECO:0000313" key="8">
    <source>
        <dbReference type="EMBL" id="APB32519.1"/>
    </source>
</evidence>
<comment type="similarity">
    <text evidence="5 6">Belongs to the class I-like SAM-binding methyltransferase superfamily. C5-methyltransferase family.</text>
</comment>
<dbReference type="GO" id="GO:0044027">
    <property type="term" value="P:negative regulation of gene expression via chromosomal CpG island methylation"/>
    <property type="evidence" value="ECO:0007669"/>
    <property type="project" value="TreeGrafter"/>
</dbReference>
<dbReference type="RefSeq" id="WP_071453247.1">
    <property type="nucleotide sequence ID" value="NZ_CP017675.1"/>
</dbReference>
<evidence type="ECO:0000256" key="3">
    <source>
        <dbReference type="ARBA" id="ARBA00022691"/>
    </source>
</evidence>
<feature type="active site" evidence="5">
    <location>
        <position position="87"/>
    </location>
</feature>
<keyword evidence="2 5" id="KW-0808">Transferase</keyword>
<dbReference type="SUPFAM" id="SSF53335">
    <property type="entry name" value="S-adenosyl-L-methionine-dependent methyltransferases"/>
    <property type="match status" value="1"/>
</dbReference>
<dbReference type="InterPro" id="IPR050390">
    <property type="entry name" value="C5-Methyltransferase"/>
</dbReference>